<evidence type="ECO:0000313" key="2">
    <source>
        <dbReference type="EMBL" id="RRT37595.1"/>
    </source>
</evidence>
<dbReference type="Proteomes" id="UP000287651">
    <property type="component" value="Unassembled WGS sequence"/>
</dbReference>
<organism evidence="2 3">
    <name type="scientific">Ensete ventricosum</name>
    <name type="common">Abyssinian banana</name>
    <name type="synonym">Musa ensete</name>
    <dbReference type="NCBI Taxonomy" id="4639"/>
    <lineage>
        <taxon>Eukaryota</taxon>
        <taxon>Viridiplantae</taxon>
        <taxon>Streptophyta</taxon>
        <taxon>Embryophyta</taxon>
        <taxon>Tracheophyta</taxon>
        <taxon>Spermatophyta</taxon>
        <taxon>Magnoliopsida</taxon>
        <taxon>Liliopsida</taxon>
        <taxon>Zingiberales</taxon>
        <taxon>Musaceae</taxon>
        <taxon>Ensete</taxon>
    </lineage>
</organism>
<feature type="compositionally biased region" description="Basic and acidic residues" evidence="1">
    <location>
        <begin position="66"/>
        <end position="84"/>
    </location>
</feature>
<evidence type="ECO:0000256" key="1">
    <source>
        <dbReference type="SAM" id="MobiDB-lite"/>
    </source>
</evidence>
<sequence>MVQATLWFYKGEEPKAQGIAVVACKAAPVSPSYFVSVSRMETVPRKQQVMPQHASNPVPAGSNELESDRTDRRRKERPTRRDRMLGPCRGSPRDSRALSAVAENLGKCCSVRQTSRSVGVDNHARRS</sequence>
<reference evidence="2 3" key="1">
    <citation type="journal article" date="2014" name="Agronomy (Basel)">
        <title>A Draft Genome Sequence for Ensete ventricosum, the Drought-Tolerant Tree Against Hunger.</title>
        <authorList>
            <person name="Harrison J."/>
            <person name="Moore K.A."/>
            <person name="Paszkiewicz K."/>
            <person name="Jones T."/>
            <person name="Grant M."/>
            <person name="Ambacheew D."/>
            <person name="Muzemil S."/>
            <person name="Studholme D.J."/>
        </authorList>
    </citation>
    <scope>NUCLEOTIDE SEQUENCE [LARGE SCALE GENOMIC DNA]</scope>
</reference>
<dbReference type="AlphaFoldDB" id="A0A426XDP9"/>
<gene>
    <name evidence="2" type="ORF">B296_00047540</name>
</gene>
<name>A0A426XDP9_ENSVE</name>
<evidence type="ECO:0000313" key="3">
    <source>
        <dbReference type="Proteomes" id="UP000287651"/>
    </source>
</evidence>
<feature type="region of interest" description="Disordered" evidence="1">
    <location>
        <begin position="44"/>
        <end position="96"/>
    </location>
</feature>
<protein>
    <submittedName>
        <fullName evidence="2">Uncharacterized protein</fullName>
    </submittedName>
</protein>
<proteinExistence type="predicted"/>
<accession>A0A426XDP9</accession>
<comment type="caution">
    <text evidence="2">The sequence shown here is derived from an EMBL/GenBank/DDBJ whole genome shotgun (WGS) entry which is preliminary data.</text>
</comment>
<dbReference type="EMBL" id="AMZH03022109">
    <property type="protein sequence ID" value="RRT37595.1"/>
    <property type="molecule type" value="Genomic_DNA"/>
</dbReference>